<evidence type="ECO:0000256" key="1">
    <source>
        <dbReference type="SAM" id="MobiDB-lite"/>
    </source>
</evidence>
<name>A0ABN2KY90_9MICC</name>
<proteinExistence type="predicted"/>
<reference evidence="2 3" key="1">
    <citation type="journal article" date="2019" name="Int. J. Syst. Evol. Microbiol.">
        <title>The Global Catalogue of Microorganisms (GCM) 10K type strain sequencing project: providing services to taxonomists for standard genome sequencing and annotation.</title>
        <authorList>
            <consortium name="The Broad Institute Genomics Platform"/>
            <consortium name="The Broad Institute Genome Sequencing Center for Infectious Disease"/>
            <person name="Wu L."/>
            <person name="Ma J."/>
        </authorList>
    </citation>
    <scope>NUCLEOTIDE SEQUENCE [LARGE SCALE GENOMIC DNA]</scope>
    <source>
        <strain evidence="2 3">JCM 14735</strain>
    </source>
</reference>
<dbReference type="Proteomes" id="UP001501204">
    <property type="component" value="Unassembled WGS sequence"/>
</dbReference>
<evidence type="ECO:0000313" key="2">
    <source>
        <dbReference type="EMBL" id="GAA1769310.1"/>
    </source>
</evidence>
<evidence type="ECO:0000313" key="3">
    <source>
        <dbReference type="Proteomes" id="UP001501204"/>
    </source>
</evidence>
<organism evidence="2 3">
    <name type="scientific">Kocuria aegyptia</name>
    <dbReference type="NCBI Taxonomy" id="330943"/>
    <lineage>
        <taxon>Bacteria</taxon>
        <taxon>Bacillati</taxon>
        <taxon>Actinomycetota</taxon>
        <taxon>Actinomycetes</taxon>
        <taxon>Micrococcales</taxon>
        <taxon>Micrococcaceae</taxon>
        <taxon>Kocuria</taxon>
    </lineage>
</organism>
<keyword evidence="3" id="KW-1185">Reference proteome</keyword>
<dbReference type="RefSeq" id="WP_344123669.1">
    <property type="nucleotide sequence ID" value="NZ_BAAAOA010000046.1"/>
</dbReference>
<gene>
    <name evidence="2" type="ORF">GCM10009767_29020</name>
</gene>
<protein>
    <submittedName>
        <fullName evidence="2">Uncharacterized protein</fullName>
    </submittedName>
</protein>
<feature type="region of interest" description="Disordered" evidence="1">
    <location>
        <begin position="45"/>
        <end position="68"/>
    </location>
</feature>
<comment type="caution">
    <text evidence="2">The sequence shown here is derived from an EMBL/GenBank/DDBJ whole genome shotgun (WGS) entry which is preliminary data.</text>
</comment>
<sequence>MHRPEPPAGGSGRPGLALPAALAAPAALAGAFTRSALMVRPLARHTTAAQDPAGSGYGRRAGLSTRGT</sequence>
<dbReference type="EMBL" id="BAAAOA010000046">
    <property type="protein sequence ID" value="GAA1769310.1"/>
    <property type="molecule type" value="Genomic_DNA"/>
</dbReference>
<accession>A0ABN2KY90</accession>